<dbReference type="PANTHER" id="PTHR11206">
    <property type="entry name" value="MULTIDRUG RESISTANCE PROTEIN"/>
    <property type="match status" value="1"/>
</dbReference>
<dbReference type="NCBIfam" id="TIGR00797">
    <property type="entry name" value="matE"/>
    <property type="match status" value="1"/>
</dbReference>
<dbReference type="Proteomes" id="UP001209540">
    <property type="component" value="Unassembled WGS sequence"/>
</dbReference>
<feature type="transmembrane region" description="Helical" evidence="2">
    <location>
        <begin position="417"/>
        <end position="439"/>
    </location>
</feature>
<keyword evidence="2" id="KW-0472">Membrane</keyword>
<feature type="transmembrane region" description="Helical" evidence="2">
    <location>
        <begin position="167"/>
        <end position="186"/>
    </location>
</feature>
<evidence type="ECO:0000313" key="4">
    <source>
        <dbReference type="Proteomes" id="UP001209540"/>
    </source>
</evidence>
<dbReference type="AlphaFoldDB" id="A0AAD5JMG5"/>
<reference evidence="3" key="2">
    <citation type="submission" date="2023-02" db="EMBL/GenBank/DDBJ databases">
        <authorList>
            <consortium name="DOE Joint Genome Institute"/>
            <person name="Mondo S.J."/>
            <person name="Chang Y."/>
            <person name="Wang Y."/>
            <person name="Ahrendt S."/>
            <person name="Andreopoulos W."/>
            <person name="Barry K."/>
            <person name="Beard J."/>
            <person name="Benny G.L."/>
            <person name="Blankenship S."/>
            <person name="Bonito G."/>
            <person name="Cuomo C."/>
            <person name="Desiro A."/>
            <person name="Gervers K.A."/>
            <person name="Hundley H."/>
            <person name="Kuo A."/>
            <person name="LaButti K."/>
            <person name="Lang B.F."/>
            <person name="Lipzen A."/>
            <person name="O'Donnell K."/>
            <person name="Pangilinan J."/>
            <person name="Reynolds N."/>
            <person name="Sandor L."/>
            <person name="Smith M.W."/>
            <person name="Tsang A."/>
            <person name="Grigoriev I.V."/>
            <person name="Stajich J.E."/>
            <person name="Spatafora J.W."/>
        </authorList>
    </citation>
    <scope>NUCLEOTIDE SEQUENCE</scope>
    <source>
        <strain evidence="3">RSA 2281</strain>
    </source>
</reference>
<keyword evidence="4" id="KW-1185">Reference proteome</keyword>
<keyword evidence="2" id="KW-1133">Transmembrane helix</keyword>
<sequence>MITNKPSESYLSHLYWLLSGTIALTTAFLLTNLGRMMTISMVGHLGTEELAGMSVAQMLDDCSFFCILIGVTTTLDTLCGQSWTGSKDKTTIGLHLQRGICIYGVLFFPIAIFWSVCLIMLQGTGFMGPNELHYASVYLCFMIPSCLAFGIYYMLGAYLRAQGIMRIATYSALIVFPMTVITNYAFISGNPFSWGIAGAGLAGAVTSITVCGFNIGYIYWIAGSEGWGGWTRDCLHEWLPAVKLLIPSTFLVLVEIVVPRLCSLAASRFGSAALGAHFILLNTNATCISFALSLKQIMLTRISNLMGKGALADTKRSIIVGNSLALITGLASAIPLLACRFVYPSLFTKDETMAHIVSESLPLLALIQVLGTFHYNQVGIAYGLGRQRQTSYIIFVSYVLISLPCCYFFAFPMGWSVYGLWIGNAIAEFFAGVFLFLYLNTLDLQEEAQRIMNQIFKEK</sequence>
<proteinExistence type="inferred from homology"/>
<reference evidence="3" key="1">
    <citation type="journal article" date="2022" name="IScience">
        <title>Evolution of zygomycete secretomes and the origins of terrestrial fungal ecologies.</title>
        <authorList>
            <person name="Chang Y."/>
            <person name="Wang Y."/>
            <person name="Mondo S."/>
            <person name="Ahrendt S."/>
            <person name="Andreopoulos W."/>
            <person name="Barry K."/>
            <person name="Beard J."/>
            <person name="Benny G.L."/>
            <person name="Blankenship S."/>
            <person name="Bonito G."/>
            <person name="Cuomo C."/>
            <person name="Desiro A."/>
            <person name="Gervers K.A."/>
            <person name="Hundley H."/>
            <person name="Kuo A."/>
            <person name="LaButti K."/>
            <person name="Lang B.F."/>
            <person name="Lipzen A."/>
            <person name="O'Donnell K."/>
            <person name="Pangilinan J."/>
            <person name="Reynolds N."/>
            <person name="Sandor L."/>
            <person name="Smith M.E."/>
            <person name="Tsang A."/>
            <person name="Grigoriev I.V."/>
            <person name="Stajich J.E."/>
            <person name="Spatafora J.W."/>
        </authorList>
    </citation>
    <scope>NUCLEOTIDE SEQUENCE</scope>
    <source>
        <strain evidence="3">RSA 2281</strain>
    </source>
</reference>
<evidence type="ECO:0000313" key="3">
    <source>
        <dbReference type="EMBL" id="KAI9245668.1"/>
    </source>
</evidence>
<feature type="transmembrane region" description="Helical" evidence="2">
    <location>
        <begin position="363"/>
        <end position="385"/>
    </location>
</feature>
<comment type="similarity">
    <text evidence="1">Belongs to the multi antimicrobial extrusion (MATE) (TC 2.A.66.1) family.</text>
</comment>
<feature type="transmembrane region" description="Helical" evidence="2">
    <location>
        <begin position="278"/>
        <end position="298"/>
    </location>
</feature>
<dbReference type="GO" id="GO:0015297">
    <property type="term" value="F:antiporter activity"/>
    <property type="evidence" value="ECO:0007669"/>
    <property type="project" value="InterPro"/>
</dbReference>
<dbReference type="InterPro" id="IPR002528">
    <property type="entry name" value="MATE_fam"/>
</dbReference>
<feature type="transmembrane region" description="Helical" evidence="2">
    <location>
        <begin position="319"/>
        <end position="343"/>
    </location>
</feature>
<dbReference type="GO" id="GO:0042910">
    <property type="term" value="F:xenobiotic transmembrane transporter activity"/>
    <property type="evidence" value="ECO:0007669"/>
    <property type="project" value="InterPro"/>
</dbReference>
<feature type="transmembrane region" description="Helical" evidence="2">
    <location>
        <begin position="192"/>
        <end position="220"/>
    </location>
</feature>
<dbReference type="Pfam" id="PF01554">
    <property type="entry name" value="MatE"/>
    <property type="match status" value="2"/>
</dbReference>
<feature type="transmembrane region" description="Helical" evidence="2">
    <location>
        <begin position="392"/>
        <end position="411"/>
    </location>
</feature>
<protein>
    <submittedName>
        <fullName evidence="3">Mate-domain-containing protein</fullName>
    </submittedName>
</protein>
<feature type="transmembrane region" description="Helical" evidence="2">
    <location>
        <begin position="133"/>
        <end position="155"/>
    </location>
</feature>
<organism evidence="3 4">
    <name type="scientific">Phascolomyces articulosus</name>
    <dbReference type="NCBI Taxonomy" id="60185"/>
    <lineage>
        <taxon>Eukaryota</taxon>
        <taxon>Fungi</taxon>
        <taxon>Fungi incertae sedis</taxon>
        <taxon>Mucoromycota</taxon>
        <taxon>Mucoromycotina</taxon>
        <taxon>Mucoromycetes</taxon>
        <taxon>Mucorales</taxon>
        <taxon>Lichtheimiaceae</taxon>
        <taxon>Phascolomyces</taxon>
    </lineage>
</organism>
<feature type="transmembrane region" description="Helical" evidence="2">
    <location>
        <begin position="241"/>
        <end position="258"/>
    </location>
</feature>
<comment type="caution">
    <text evidence="3">The sequence shown here is derived from an EMBL/GenBank/DDBJ whole genome shotgun (WGS) entry which is preliminary data.</text>
</comment>
<feature type="transmembrane region" description="Helical" evidence="2">
    <location>
        <begin position="100"/>
        <end position="121"/>
    </location>
</feature>
<accession>A0AAD5JMG5</accession>
<feature type="transmembrane region" description="Helical" evidence="2">
    <location>
        <begin position="14"/>
        <end position="33"/>
    </location>
</feature>
<keyword evidence="2" id="KW-0812">Transmembrane</keyword>
<name>A0AAD5JMG5_9FUNG</name>
<evidence type="ECO:0000256" key="2">
    <source>
        <dbReference type="SAM" id="Phobius"/>
    </source>
</evidence>
<gene>
    <name evidence="3" type="ORF">BDA99DRAFT_472013</name>
</gene>
<dbReference type="GO" id="GO:0016020">
    <property type="term" value="C:membrane"/>
    <property type="evidence" value="ECO:0007669"/>
    <property type="project" value="InterPro"/>
</dbReference>
<evidence type="ECO:0000256" key="1">
    <source>
        <dbReference type="ARBA" id="ARBA00010199"/>
    </source>
</evidence>
<dbReference type="EMBL" id="JAIXMP010000050">
    <property type="protein sequence ID" value="KAI9245668.1"/>
    <property type="molecule type" value="Genomic_DNA"/>
</dbReference>